<comment type="caution">
    <text evidence="2">The sequence shown here is derived from an EMBL/GenBank/DDBJ whole genome shotgun (WGS) entry which is preliminary data.</text>
</comment>
<dbReference type="RefSeq" id="WP_204547633.1">
    <property type="nucleotide sequence ID" value="NZ_JAFBFI010000030.1"/>
</dbReference>
<keyword evidence="1" id="KW-0812">Transmembrane</keyword>
<evidence type="ECO:0000313" key="2">
    <source>
        <dbReference type="EMBL" id="MBM7694635.1"/>
    </source>
</evidence>
<keyword evidence="1" id="KW-1133">Transmembrane helix</keyword>
<keyword evidence="3" id="KW-1185">Reference proteome</keyword>
<feature type="transmembrane region" description="Helical" evidence="1">
    <location>
        <begin position="36"/>
        <end position="57"/>
    </location>
</feature>
<gene>
    <name evidence="2" type="ORF">JOC77_004110</name>
</gene>
<organism evidence="2 3">
    <name type="scientific">Peribacillus deserti</name>
    <dbReference type="NCBI Taxonomy" id="673318"/>
    <lineage>
        <taxon>Bacteria</taxon>
        <taxon>Bacillati</taxon>
        <taxon>Bacillota</taxon>
        <taxon>Bacilli</taxon>
        <taxon>Bacillales</taxon>
        <taxon>Bacillaceae</taxon>
        <taxon>Peribacillus</taxon>
    </lineage>
</organism>
<dbReference type="Proteomes" id="UP000823486">
    <property type="component" value="Unassembled WGS sequence"/>
</dbReference>
<dbReference type="Pfam" id="PF19865">
    <property type="entry name" value="DUF6338"/>
    <property type="match status" value="1"/>
</dbReference>
<feature type="transmembrane region" description="Helical" evidence="1">
    <location>
        <begin position="6"/>
        <end position="24"/>
    </location>
</feature>
<proteinExistence type="predicted"/>
<protein>
    <submittedName>
        <fullName evidence="2">Uncharacterized protein</fullName>
    </submittedName>
</protein>
<sequence>MEISELAVRLLIIFFPGMLATLLYDTFTRRKKRDYNVFITYSFVIGFLSYFVLYLFIDFLRLLGMPVRQITFLTYLFNSESPIVIREVVLGSVIALVIAFLWSYSFRYKWMQRLAVRFKVSKQFHEKDVWSEILNMEETPWVVIRDYERDRMYQGWIAYYSDTFQENELFLRDVIVYENNSGRKLYEVMGLYLTLDPANLQIEFQSTGGD</sequence>
<accession>A0ABS2QNP0</accession>
<evidence type="ECO:0000313" key="3">
    <source>
        <dbReference type="Proteomes" id="UP000823486"/>
    </source>
</evidence>
<evidence type="ECO:0000256" key="1">
    <source>
        <dbReference type="SAM" id="Phobius"/>
    </source>
</evidence>
<reference evidence="2 3" key="1">
    <citation type="submission" date="2021-01" db="EMBL/GenBank/DDBJ databases">
        <title>Genomic Encyclopedia of Type Strains, Phase IV (KMG-IV): sequencing the most valuable type-strain genomes for metagenomic binning, comparative biology and taxonomic classification.</title>
        <authorList>
            <person name="Goeker M."/>
        </authorList>
    </citation>
    <scope>NUCLEOTIDE SEQUENCE [LARGE SCALE GENOMIC DNA]</scope>
    <source>
        <strain evidence="2 3">DSM 105482</strain>
    </source>
</reference>
<name>A0ABS2QNP0_9BACI</name>
<dbReference type="InterPro" id="IPR045919">
    <property type="entry name" value="DUF6338"/>
</dbReference>
<dbReference type="EMBL" id="JAFBFI010000030">
    <property type="protein sequence ID" value="MBM7694635.1"/>
    <property type="molecule type" value="Genomic_DNA"/>
</dbReference>
<feature type="transmembrane region" description="Helical" evidence="1">
    <location>
        <begin position="83"/>
        <end position="104"/>
    </location>
</feature>
<keyword evidence="1" id="KW-0472">Membrane</keyword>